<evidence type="ECO:0000313" key="2">
    <source>
        <dbReference type="EMBL" id="PTQ45488.1"/>
    </source>
</evidence>
<evidence type="ECO:0000313" key="3">
    <source>
        <dbReference type="Proteomes" id="UP000244005"/>
    </source>
</evidence>
<dbReference type="EMBL" id="KZ772686">
    <property type="protein sequence ID" value="PTQ45488.1"/>
    <property type="molecule type" value="Genomic_DNA"/>
</dbReference>
<feature type="region of interest" description="Disordered" evidence="1">
    <location>
        <begin position="62"/>
        <end position="102"/>
    </location>
</feature>
<proteinExistence type="predicted"/>
<dbReference type="Proteomes" id="UP000244005">
    <property type="component" value="Unassembled WGS sequence"/>
</dbReference>
<sequence length="102" mass="11167">MAILYMGQAKVGSGRGRGERLTFGIEKGGVGTGGRGASLVLMCMSGANIYEERASVSCRWENSRSRWPGETGGTERHRRRDIAGWRGDTWQGRGPSRLHSKL</sequence>
<keyword evidence="3" id="KW-1185">Reference proteome</keyword>
<organism evidence="2 3">
    <name type="scientific">Marchantia polymorpha</name>
    <name type="common">Common liverwort</name>
    <name type="synonym">Marchantia aquatica</name>
    <dbReference type="NCBI Taxonomy" id="3197"/>
    <lineage>
        <taxon>Eukaryota</taxon>
        <taxon>Viridiplantae</taxon>
        <taxon>Streptophyta</taxon>
        <taxon>Embryophyta</taxon>
        <taxon>Marchantiophyta</taxon>
        <taxon>Marchantiopsida</taxon>
        <taxon>Marchantiidae</taxon>
        <taxon>Marchantiales</taxon>
        <taxon>Marchantiaceae</taxon>
        <taxon>Marchantia</taxon>
    </lineage>
</organism>
<gene>
    <name evidence="2" type="ORF">MARPO_0014s0038</name>
</gene>
<protein>
    <submittedName>
        <fullName evidence="2">Uncharacterized protein</fullName>
    </submittedName>
</protein>
<reference evidence="3" key="1">
    <citation type="journal article" date="2017" name="Cell">
        <title>Insights into land plant evolution garnered from the Marchantia polymorpha genome.</title>
        <authorList>
            <person name="Bowman J.L."/>
            <person name="Kohchi T."/>
            <person name="Yamato K.T."/>
            <person name="Jenkins J."/>
            <person name="Shu S."/>
            <person name="Ishizaki K."/>
            <person name="Yamaoka S."/>
            <person name="Nishihama R."/>
            <person name="Nakamura Y."/>
            <person name="Berger F."/>
            <person name="Adam C."/>
            <person name="Aki S.S."/>
            <person name="Althoff F."/>
            <person name="Araki T."/>
            <person name="Arteaga-Vazquez M.A."/>
            <person name="Balasubrmanian S."/>
            <person name="Barry K."/>
            <person name="Bauer D."/>
            <person name="Boehm C.R."/>
            <person name="Briginshaw L."/>
            <person name="Caballero-Perez J."/>
            <person name="Catarino B."/>
            <person name="Chen F."/>
            <person name="Chiyoda S."/>
            <person name="Chovatia M."/>
            <person name="Davies K.M."/>
            <person name="Delmans M."/>
            <person name="Demura T."/>
            <person name="Dierschke T."/>
            <person name="Dolan L."/>
            <person name="Dorantes-Acosta A.E."/>
            <person name="Eklund D.M."/>
            <person name="Florent S.N."/>
            <person name="Flores-Sandoval E."/>
            <person name="Fujiyama A."/>
            <person name="Fukuzawa H."/>
            <person name="Galik B."/>
            <person name="Grimanelli D."/>
            <person name="Grimwood J."/>
            <person name="Grossniklaus U."/>
            <person name="Hamada T."/>
            <person name="Haseloff J."/>
            <person name="Hetherington A.J."/>
            <person name="Higo A."/>
            <person name="Hirakawa Y."/>
            <person name="Hundley H.N."/>
            <person name="Ikeda Y."/>
            <person name="Inoue K."/>
            <person name="Inoue S.I."/>
            <person name="Ishida S."/>
            <person name="Jia Q."/>
            <person name="Kakita M."/>
            <person name="Kanazawa T."/>
            <person name="Kawai Y."/>
            <person name="Kawashima T."/>
            <person name="Kennedy M."/>
            <person name="Kinose K."/>
            <person name="Kinoshita T."/>
            <person name="Kohara Y."/>
            <person name="Koide E."/>
            <person name="Komatsu K."/>
            <person name="Kopischke S."/>
            <person name="Kubo M."/>
            <person name="Kyozuka J."/>
            <person name="Lagercrantz U."/>
            <person name="Lin S.S."/>
            <person name="Lindquist E."/>
            <person name="Lipzen A.M."/>
            <person name="Lu C.W."/>
            <person name="De Luna E."/>
            <person name="Martienssen R.A."/>
            <person name="Minamino N."/>
            <person name="Mizutani M."/>
            <person name="Mizutani M."/>
            <person name="Mochizuki N."/>
            <person name="Monte I."/>
            <person name="Mosher R."/>
            <person name="Nagasaki H."/>
            <person name="Nakagami H."/>
            <person name="Naramoto S."/>
            <person name="Nishitani K."/>
            <person name="Ohtani M."/>
            <person name="Okamoto T."/>
            <person name="Okumura M."/>
            <person name="Phillips J."/>
            <person name="Pollak B."/>
            <person name="Reinders A."/>
            <person name="Rovekamp M."/>
            <person name="Sano R."/>
            <person name="Sawa S."/>
            <person name="Schmid M.W."/>
            <person name="Shirakawa M."/>
            <person name="Solano R."/>
            <person name="Spunde A."/>
            <person name="Suetsugu N."/>
            <person name="Sugano S."/>
            <person name="Sugiyama A."/>
            <person name="Sun R."/>
            <person name="Suzuki Y."/>
            <person name="Takenaka M."/>
            <person name="Takezawa D."/>
            <person name="Tomogane H."/>
            <person name="Tsuzuki M."/>
            <person name="Ueda T."/>
            <person name="Umeda M."/>
            <person name="Ward J.M."/>
            <person name="Watanabe Y."/>
            <person name="Yazaki K."/>
            <person name="Yokoyama R."/>
            <person name="Yoshitake Y."/>
            <person name="Yotsui I."/>
            <person name="Zachgo S."/>
            <person name="Schmutz J."/>
        </authorList>
    </citation>
    <scope>NUCLEOTIDE SEQUENCE [LARGE SCALE GENOMIC DNA]</scope>
    <source>
        <strain evidence="3">Tak-1</strain>
    </source>
</reference>
<name>A0A2R6XHC0_MARPO</name>
<evidence type="ECO:0000256" key="1">
    <source>
        <dbReference type="SAM" id="MobiDB-lite"/>
    </source>
</evidence>
<dbReference type="Gramene" id="Mp1g11900.1">
    <property type="protein sequence ID" value="Mp1g11900.1.cds1"/>
    <property type="gene ID" value="Mp1g11900"/>
</dbReference>
<dbReference type="AlphaFoldDB" id="A0A2R6XHC0"/>
<accession>A0A2R6XHC0</accession>